<name>A0AB38A7G5_9ACTN</name>
<keyword evidence="6" id="KW-0813">Transport</keyword>
<evidence type="ECO:0000256" key="3">
    <source>
        <dbReference type="ARBA" id="ARBA00022692"/>
    </source>
</evidence>
<dbReference type="InterPro" id="IPR037294">
    <property type="entry name" value="ABC_BtuC-like"/>
</dbReference>
<proteinExistence type="inferred from homology"/>
<feature type="transmembrane region" description="Helical" evidence="7">
    <location>
        <begin position="215"/>
        <end position="238"/>
    </location>
</feature>
<evidence type="ECO:0000256" key="5">
    <source>
        <dbReference type="ARBA" id="ARBA00023136"/>
    </source>
</evidence>
<dbReference type="GO" id="GO:0055085">
    <property type="term" value="P:transmembrane transport"/>
    <property type="evidence" value="ECO:0007669"/>
    <property type="project" value="InterPro"/>
</dbReference>
<dbReference type="Pfam" id="PF00950">
    <property type="entry name" value="ABC-3"/>
    <property type="match status" value="1"/>
</dbReference>
<evidence type="ECO:0000256" key="4">
    <source>
        <dbReference type="ARBA" id="ARBA00022989"/>
    </source>
</evidence>
<keyword evidence="5 7" id="KW-0472">Membrane</keyword>
<dbReference type="GO" id="GO:0010043">
    <property type="term" value="P:response to zinc ion"/>
    <property type="evidence" value="ECO:0007669"/>
    <property type="project" value="TreeGrafter"/>
</dbReference>
<evidence type="ECO:0000313" key="8">
    <source>
        <dbReference type="EMBL" id="SEB88667.1"/>
    </source>
</evidence>
<feature type="transmembrane region" description="Helical" evidence="7">
    <location>
        <begin position="12"/>
        <end position="33"/>
    </location>
</feature>
<dbReference type="RefSeq" id="WP_002564106.1">
    <property type="nucleotide sequence ID" value="NZ_CALJSN010000009.1"/>
</dbReference>
<dbReference type="Proteomes" id="UP000183687">
    <property type="component" value="Unassembled WGS sequence"/>
</dbReference>
<feature type="transmembrane region" description="Helical" evidence="7">
    <location>
        <begin position="45"/>
        <end position="73"/>
    </location>
</feature>
<keyword evidence="4 7" id="KW-1133">Transmembrane helix</keyword>
<gene>
    <name evidence="8" type="ORF">SAMN04489746_1227</name>
</gene>
<dbReference type="EMBL" id="FNSH01000001">
    <property type="protein sequence ID" value="SEB88667.1"/>
    <property type="molecule type" value="Genomic_DNA"/>
</dbReference>
<feature type="transmembrane region" description="Helical" evidence="7">
    <location>
        <begin position="129"/>
        <end position="154"/>
    </location>
</feature>
<evidence type="ECO:0000256" key="1">
    <source>
        <dbReference type="ARBA" id="ARBA00004141"/>
    </source>
</evidence>
<dbReference type="GO" id="GO:0043190">
    <property type="term" value="C:ATP-binding cassette (ABC) transporter complex"/>
    <property type="evidence" value="ECO:0007669"/>
    <property type="project" value="InterPro"/>
</dbReference>
<sequence>MLAYAFMQRSLIIGLLLGITLPLIGVTVVLRRLSMVGDALSHTSLAGVAAGLIAGINPVFGAAAACLAGAFCIEAIRKRFKEQSELAVAVVLAAGIGLAGVLSGFVPNAANFSAFLFGSILTVSNEETLFVIAVTAVAVLFCFSARRSLFLLAYDETQARICGVNVPLMNASFIAITALIVAVASRTVGSLMVSSMMVVPVACALQLAKSWKTTCLVACSVGVISTLVGLTISFYLGLKPGGTIVLLSVALLAIIFAIRSLMTRASR</sequence>
<dbReference type="AlphaFoldDB" id="A0AB38A7G5"/>
<dbReference type="PANTHER" id="PTHR30477">
    <property type="entry name" value="ABC-TRANSPORTER METAL-BINDING PROTEIN"/>
    <property type="match status" value="1"/>
</dbReference>
<evidence type="ECO:0000256" key="2">
    <source>
        <dbReference type="ARBA" id="ARBA00008034"/>
    </source>
</evidence>
<dbReference type="Gene3D" id="1.10.3470.10">
    <property type="entry name" value="ABC transporter involved in vitamin B12 uptake, BtuC"/>
    <property type="match status" value="1"/>
</dbReference>
<dbReference type="PANTHER" id="PTHR30477:SF0">
    <property type="entry name" value="METAL TRANSPORT SYSTEM MEMBRANE PROTEIN TM_0125-RELATED"/>
    <property type="match status" value="1"/>
</dbReference>
<comment type="caution">
    <text evidence="8">The sequence shown here is derived from an EMBL/GenBank/DDBJ whole genome shotgun (WGS) entry which is preliminary data.</text>
</comment>
<feature type="transmembrane region" description="Helical" evidence="7">
    <location>
        <begin position="244"/>
        <end position="262"/>
    </location>
</feature>
<comment type="subcellular location">
    <subcellularLocation>
        <location evidence="6">Cell membrane</location>
        <topology evidence="6">Multi-pass membrane protein</topology>
    </subcellularLocation>
    <subcellularLocation>
        <location evidence="1">Membrane</location>
        <topology evidence="1">Multi-pass membrane protein</topology>
    </subcellularLocation>
</comment>
<comment type="similarity">
    <text evidence="2 6">Belongs to the ABC-3 integral membrane protein family.</text>
</comment>
<dbReference type="SUPFAM" id="SSF81345">
    <property type="entry name" value="ABC transporter involved in vitamin B12 uptake, BtuC"/>
    <property type="match status" value="1"/>
</dbReference>
<protein>
    <submittedName>
        <fullName evidence="8">Zinc transport system permease protein</fullName>
    </submittedName>
</protein>
<evidence type="ECO:0000256" key="6">
    <source>
        <dbReference type="RuleBase" id="RU003943"/>
    </source>
</evidence>
<feature type="transmembrane region" description="Helical" evidence="7">
    <location>
        <begin position="85"/>
        <end position="109"/>
    </location>
</feature>
<keyword evidence="3 6" id="KW-0812">Transmembrane</keyword>
<feature type="transmembrane region" description="Helical" evidence="7">
    <location>
        <begin position="166"/>
        <end position="185"/>
    </location>
</feature>
<organism evidence="8 9">
    <name type="scientific">Atopobium minutum</name>
    <dbReference type="NCBI Taxonomy" id="1381"/>
    <lineage>
        <taxon>Bacteria</taxon>
        <taxon>Bacillati</taxon>
        <taxon>Actinomycetota</taxon>
        <taxon>Coriobacteriia</taxon>
        <taxon>Coriobacteriales</taxon>
        <taxon>Atopobiaceae</taxon>
        <taxon>Atopobium</taxon>
    </lineage>
</organism>
<feature type="transmembrane region" description="Helical" evidence="7">
    <location>
        <begin position="191"/>
        <end position="208"/>
    </location>
</feature>
<dbReference type="InterPro" id="IPR001626">
    <property type="entry name" value="ABC_TroCD"/>
</dbReference>
<accession>A0AB38A7G5</accession>
<reference evidence="8 9" key="1">
    <citation type="submission" date="2016-10" db="EMBL/GenBank/DDBJ databases">
        <authorList>
            <person name="Varghese N."/>
            <person name="Submissions S."/>
        </authorList>
    </citation>
    <scope>NUCLEOTIDE SEQUENCE [LARGE SCALE GENOMIC DNA]</scope>
    <source>
        <strain evidence="8 9">DSM 20586</strain>
    </source>
</reference>
<evidence type="ECO:0000313" key="9">
    <source>
        <dbReference type="Proteomes" id="UP000183687"/>
    </source>
</evidence>
<evidence type="ECO:0000256" key="7">
    <source>
        <dbReference type="SAM" id="Phobius"/>
    </source>
</evidence>